<name>A0A4Y3NEQ6_PAEAU</name>
<sequence length="236" mass="25404">MKWGVPAALIILSLIPVIAGAARLTQLTGGATVTPENARFFASPIPVVTHIVTVTVYSLLGAFQFVPALRRVTPHQRGSQPQRRRLSWHQVAGRILVPAGLLAAVSGLWMSMFYTLPVTDGQALMVLRLIFGFGMLGSIVLGLLAIRRRDFAVHGAWMTRAYAIAVGAGTQALVLLPWTLIVGPTDQTMRAVLMGASWAINLVVAEYFIQRRRATVGSARNQGDPPSSVKLGSVSR</sequence>
<dbReference type="Pfam" id="PF10067">
    <property type="entry name" value="DUF2306"/>
    <property type="match status" value="1"/>
</dbReference>
<dbReference type="EMBL" id="BJMD01000017">
    <property type="protein sequence ID" value="GEB20132.1"/>
    <property type="molecule type" value="Genomic_DNA"/>
</dbReference>
<dbReference type="InterPro" id="IPR018750">
    <property type="entry name" value="DUF2306_membrane"/>
</dbReference>
<feature type="transmembrane region" description="Helical" evidence="1">
    <location>
        <begin position="191"/>
        <end position="209"/>
    </location>
</feature>
<keyword evidence="3" id="KW-1185">Reference proteome</keyword>
<feature type="transmembrane region" description="Helical" evidence="1">
    <location>
        <begin position="158"/>
        <end position="179"/>
    </location>
</feature>
<keyword evidence="1" id="KW-0812">Transmembrane</keyword>
<dbReference type="Proteomes" id="UP000317715">
    <property type="component" value="Unassembled WGS sequence"/>
</dbReference>
<keyword evidence="1" id="KW-0472">Membrane</keyword>
<proteinExistence type="predicted"/>
<evidence type="ECO:0000313" key="3">
    <source>
        <dbReference type="Proteomes" id="UP000317715"/>
    </source>
</evidence>
<protein>
    <submittedName>
        <fullName evidence="2">Membrane protein</fullName>
    </submittedName>
</protein>
<comment type="caution">
    <text evidence="2">The sequence shown here is derived from an EMBL/GenBank/DDBJ whole genome shotgun (WGS) entry which is preliminary data.</text>
</comment>
<evidence type="ECO:0000313" key="2">
    <source>
        <dbReference type="EMBL" id="GEB20132.1"/>
    </source>
</evidence>
<reference evidence="2 3" key="1">
    <citation type="submission" date="2019-06" db="EMBL/GenBank/DDBJ databases">
        <title>Whole genome shotgun sequence of Paenarthrobacter aurescens NBRC 12136.</title>
        <authorList>
            <person name="Hosoyama A."/>
            <person name="Uohara A."/>
            <person name="Ohji S."/>
            <person name="Ichikawa N."/>
        </authorList>
    </citation>
    <scope>NUCLEOTIDE SEQUENCE [LARGE SCALE GENOMIC DNA]</scope>
    <source>
        <strain evidence="2 3">NBRC 12136</strain>
    </source>
</reference>
<dbReference type="AlphaFoldDB" id="A0A4Y3NEQ6"/>
<accession>A0A4Y3NEQ6</accession>
<feature type="transmembrane region" description="Helical" evidence="1">
    <location>
        <begin position="91"/>
        <end position="114"/>
    </location>
</feature>
<organism evidence="2 3">
    <name type="scientific">Paenarthrobacter aurescens</name>
    <name type="common">Arthrobacter aurescens</name>
    <dbReference type="NCBI Taxonomy" id="43663"/>
    <lineage>
        <taxon>Bacteria</taxon>
        <taxon>Bacillati</taxon>
        <taxon>Actinomycetota</taxon>
        <taxon>Actinomycetes</taxon>
        <taxon>Micrococcales</taxon>
        <taxon>Micrococcaceae</taxon>
        <taxon>Paenarthrobacter</taxon>
    </lineage>
</organism>
<feature type="transmembrane region" description="Helical" evidence="1">
    <location>
        <begin position="126"/>
        <end position="146"/>
    </location>
</feature>
<evidence type="ECO:0000256" key="1">
    <source>
        <dbReference type="SAM" id="Phobius"/>
    </source>
</evidence>
<feature type="transmembrane region" description="Helical" evidence="1">
    <location>
        <begin position="45"/>
        <end position="70"/>
    </location>
</feature>
<keyword evidence="1" id="KW-1133">Transmembrane helix</keyword>
<gene>
    <name evidence="2" type="ORF">AAU01_28870</name>
</gene>